<name>A0ABX6TN91_9SPHI</name>
<dbReference type="PANTHER" id="PTHR37842">
    <property type="match status" value="1"/>
</dbReference>
<evidence type="ECO:0000259" key="1">
    <source>
        <dbReference type="Pfam" id="PF17829"/>
    </source>
</evidence>
<accession>A0ABX6TN91</accession>
<dbReference type="PANTHER" id="PTHR37842:SF2">
    <property type="entry name" value="GYLCOSYL HYDROLASE 115 C-TERMINAL DOMAIN-CONTAINING PROTEIN"/>
    <property type="match status" value="1"/>
</dbReference>
<sequence>MLTIIAKPSASGSDASWANAVKDNARTLTSSHFLKVSGRHTIKIWMVDPAVVLEKIIIYKGELPTSYLGPIENEIIR</sequence>
<protein>
    <recommendedName>
        <fullName evidence="1">Gylcosyl hydrolase 115 C-terminal domain-containing protein</fullName>
    </recommendedName>
</protein>
<dbReference type="EMBL" id="CP061171">
    <property type="protein sequence ID" value="QNR87048.1"/>
    <property type="molecule type" value="Genomic_DNA"/>
</dbReference>
<gene>
    <name evidence="2" type="ORF">H9N25_01330</name>
</gene>
<evidence type="ECO:0000313" key="2">
    <source>
        <dbReference type="EMBL" id="QNR87048.1"/>
    </source>
</evidence>
<feature type="domain" description="Gylcosyl hydrolase 115 C-terminal" evidence="1">
    <location>
        <begin position="5"/>
        <end position="72"/>
    </location>
</feature>
<dbReference type="InterPro" id="IPR041437">
    <property type="entry name" value="GH115_C"/>
</dbReference>
<proteinExistence type="predicted"/>
<keyword evidence="3" id="KW-1185">Reference proteome</keyword>
<dbReference type="Gene3D" id="2.60.120.1620">
    <property type="match status" value="1"/>
</dbReference>
<evidence type="ECO:0000313" key="3">
    <source>
        <dbReference type="Proteomes" id="UP000516439"/>
    </source>
</evidence>
<dbReference type="Pfam" id="PF17829">
    <property type="entry name" value="GH115_C"/>
    <property type="match status" value="1"/>
</dbReference>
<organism evidence="2 3">
    <name type="scientific">Pedobacter riviphilus</name>
    <dbReference type="NCBI Taxonomy" id="2766984"/>
    <lineage>
        <taxon>Bacteria</taxon>
        <taxon>Pseudomonadati</taxon>
        <taxon>Bacteroidota</taxon>
        <taxon>Sphingobacteriia</taxon>
        <taxon>Sphingobacteriales</taxon>
        <taxon>Sphingobacteriaceae</taxon>
        <taxon>Pedobacter</taxon>
    </lineage>
</organism>
<reference evidence="2 3" key="1">
    <citation type="submission" date="2020-09" db="EMBL/GenBank/DDBJ databases">
        <title>Pedobacter sp. SW-16 isolated from soil near Yeocheon.</title>
        <authorList>
            <person name="Im H.S."/>
            <person name="Joung Y."/>
            <person name="Lee S.-S."/>
        </authorList>
    </citation>
    <scope>NUCLEOTIDE SEQUENCE [LARGE SCALE GENOMIC DNA]</scope>
    <source>
        <strain evidence="2 3">SW-16</strain>
    </source>
</reference>
<dbReference type="Proteomes" id="UP000516439">
    <property type="component" value="Chromosome"/>
</dbReference>